<dbReference type="AlphaFoldDB" id="A0A1R4GDY4"/>
<dbReference type="CDD" id="cd01392">
    <property type="entry name" value="HTH_LacI"/>
    <property type="match status" value="1"/>
</dbReference>
<dbReference type="Proteomes" id="UP000195913">
    <property type="component" value="Unassembled WGS sequence"/>
</dbReference>
<keyword evidence="1" id="KW-0678">Repressor</keyword>
<evidence type="ECO:0000313" key="7">
    <source>
        <dbReference type="EMBL" id="SJM66333.1"/>
    </source>
</evidence>
<dbReference type="GO" id="GO:0000976">
    <property type="term" value="F:transcription cis-regulatory region binding"/>
    <property type="evidence" value="ECO:0007669"/>
    <property type="project" value="TreeGrafter"/>
</dbReference>
<dbReference type="SUPFAM" id="SSF53822">
    <property type="entry name" value="Periplasmic binding protein-like I"/>
    <property type="match status" value="1"/>
</dbReference>
<feature type="region of interest" description="Disordered" evidence="5">
    <location>
        <begin position="312"/>
        <end position="341"/>
    </location>
</feature>
<dbReference type="InterPro" id="IPR010982">
    <property type="entry name" value="Lambda_DNA-bd_dom_sf"/>
</dbReference>
<dbReference type="InterPro" id="IPR000843">
    <property type="entry name" value="HTH_LacI"/>
</dbReference>
<dbReference type="RefSeq" id="WP_086998961.1">
    <property type="nucleotide sequence ID" value="NZ_FUHW01000034.1"/>
</dbReference>
<feature type="domain" description="HTH lacI-type" evidence="6">
    <location>
        <begin position="2"/>
        <end position="56"/>
    </location>
</feature>
<dbReference type="EMBL" id="FUHW01000034">
    <property type="protein sequence ID" value="SJM66333.1"/>
    <property type="molecule type" value="Genomic_DNA"/>
</dbReference>
<dbReference type="Pfam" id="PF00532">
    <property type="entry name" value="Peripla_BP_1"/>
    <property type="match status" value="1"/>
</dbReference>
<sequence length="341" mass="35881">MAGIKDVAELAGVSVATVSRALSGNGKVSAAAKERVQAAAESLGYVVSYNASSLASGRSRNIGLVVPTVGRWFFSTVLQGATSALIDAGYDLTLYNTGGEQRHRDSVFSELLLRKRLDGVITVTLKLEPEEIEQLASVGKPVVAIGGYIPQIDTIWVDDFNIAALATEHLIGLGHREVSFLGGTEEFEVDFKLGSAREDGFEFAMDQAEVPIRRDWLLTADFSTAGAYQKVRNVLASPCRRPTGIVCASDEMAFGAILAARDLGLRVPEDVSVIGIDGHELGELLGLTTIAQDPGGQGAAAVGKLLTLLGETDPASGPDPTAGFFPTEFTSRSSTGAPPRT</sequence>
<evidence type="ECO:0000256" key="4">
    <source>
        <dbReference type="ARBA" id="ARBA00023163"/>
    </source>
</evidence>
<evidence type="ECO:0000256" key="2">
    <source>
        <dbReference type="ARBA" id="ARBA00023015"/>
    </source>
</evidence>
<dbReference type="InterPro" id="IPR028082">
    <property type="entry name" value="Peripla_BP_I"/>
</dbReference>
<organism evidence="7 8">
    <name type="scientific">Arthrobacter rhombi</name>
    <dbReference type="NCBI Taxonomy" id="71253"/>
    <lineage>
        <taxon>Bacteria</taxon>
        <taxon>Bacillati</taxon>
        <taxon>Actinomycetota</taxon>
        <taxon>Actinomycetes</taxon>
        <taxon>Micrococcales</taxon>
        <taxon>Micrococcaceae</taxon>
        <taxon>Arthrobacter</taxon>
    </lineage>
</organism>
<evidence type="ECO:0000256" key="1">
    <source>
        <dbReference type="ARBA" id="ARBA00022491"/>
    </source>
</evidence>
<dbReference type="Gene3D" id="3.40.50.2300">
    <property type="match status" value="2"/>
</dbReference>
<name>A0A1R4GDY4_9MICC</name>
<dbReference type="InterPro" id="IPR001761">
    <property type="entry name" value="Peripla_BP/Lac1_sug-bd_dom"/>
</dbReference>
<dbReference type="SUPFAM" id="SSF47413">
    <property type="entry name" value="lambda repressor-like DNA-binding domains"/>
    <property type="match status" value="1"/>
</dbReference>
<dbReference type="CDD" id="cd06267">
    <property type="entry name" value="PBP1_LacI_sugar_binding-like"/>
    <property type="match status" value="1"/>
</dbReference>
<keyword evidence="2" id="KW-0805">Transcription regulation</keyword>
<evidence type="ECO:0000256" key="5">
    <source>
        <dbReference type="SAM" id="MobiDB-lite"/>
    </source>
</evidence>
<keyword evidence="4" id="KW-0804">Transcription</keyword>
<protein>
    <submittedName>
        <fullName evidence="7">Transcriptional regulator AglR, LacI family</fullName>
    </submittedName>
</protein>
<dbReference type="PANTHER" id="PTHR30146:SF148">
    <property type="entry name" value="HTH-TYPE TRANSCRIPTIONAL REPRESSOR PURR-RELATED"/>
    <property type="match status" value="1"/>
</dbReference>
<evidence type="ECO:0000259" key="6">
    <source>
        <dbReference type="PROSITE" id="PS50932"/>
    </source>
</evidence>
<gene>
    <name evidence="7" type="ORF">FM101_09780</name>
</gene>
<dbReference type="Gene3D" id="1.10.260.40">
    <property type="entry name" value="lambda repressor-like DNA-binding domains"/>
    <property type="match status" value="1"/>
</dbReference>
<evidence type="ECO:0000256" key="3">
    <source>
        <dbReference type="ARBA" id="ARBA00023125"/>
    </source>
</evidence>
<reference evidence="7 8" key="1">
    <citation type="submission" date="2017-02" db="EMBL/GenBank/DDBJ databases">
        <authorList>
            <person name="Peterson S.W."/>
        </authorList>
    </citation>
    <scope>NUCLEOTIDE SEQUENCE [LARGE SCALE GENOMIC DNA]</scope>
    <source>
        <strain evidence="7 8">B Ar 00.02</strain>
    </source>
</reference>
<dbReference type="PROSITE" id="PS50932">
    <property type="entry name" value="HTH_LACI_2"/>
    <property type="match status" value="1"/>
</dbReference>
<keyword evidence="3" id="KW-0238">DNA-binding</keyword>
<dbReference type="Pfam" id="PF00356">
    <property type="entry name" value="LacI"/>
    <property type="match status" value="1"/>
</dbReference>
<proteinExistence type="predicted"/>
<dbReference type="PANTHER" id="PTHR30146">
    <property type="entry name" value="LACI-RELATED TRANSCRIPTIONAL REPRESSOR"/>
    <property type="match status" value="1"/>
</dbReference>
<dbReference type="SMART" id="SM00354">
    <property type="entry name" value="HTH_LACI"/>
    <property type="match status" value="1"/>
</dbReference>
<dbReference type="GO" id="GO:0003700">
    <property type="term" value="F:DNA-binding transcription factor activity"/>
    <property type="evidence" value="ECO:0007669"/>
    <property type="project" value="TreeGrafter"/>
</dbReference>
<evidence type="ECO:0000313" key="8">
    <source>
        <dbReference type="Proteomes" id="UP000195913"/>
    </source>
</evidence>
<feature type="compositionally biased region" description="Polar residues" evidence="5">
    <location>
        <begin position="328"/>
        <end position="341"/>
    </location>
</feature>
<keyword evidence="8" id="KW-1185">Reference proteome</keyword>
<accession>A0A1R4GDY4</accession>
<dbReference type="PROSITE" id="PS00356">
    <property type="entry name" value="HTH_LACI_1"/>
    <property type="match status" value="1"/>
</dbReference>